<gene>
    <name evidence="7" type="ORF">TRIADDRAFT_62740</name>
</gene>
<dbReference type="AlphaFoldDB" id="B3SEQ6"/>
<dbReference type="Proteomes" id="UP000009022">
    <property type="component" value="Unassembled WGS sequence"/>
</dbReference>
<dbReference type="HOGENOM" id="CLU_1295871_0_0_1"/>
<sequence length="213" mass="24377">MPFIFLSVLIYRFIRSATIFTIFINIATSDVTFPYPNVGQLHSELQIQAIADIVAYFNWNWASRVTGNSDAFMNIHKMLTSTIRKRNVCISVRIAIHPNDTKSALFRKIAILKKQQRSDVIILVRDETAVYKFLEAAQTQNLKGCNHSYCPPIPSNLIANNHAELVKVLRNVSFQGATTYQFRFRFDGSSQLPYQIINLKPFKNTTINIVMKT</sequence>
<dbReference type="SUPFAM" id="SSF53822">
    <property type="entry name" value="Periplasmic binding protein-like I"/>
    <property type="match status" value="1"/>
</dbReference>
<keyword evidence="8" id="KW-1185">Reference proteome</keyword>
<proteinExistence type="predicted"/>
<evidence type="ECO:0000256" key="2">
    <source>
        <dbReference type="ARBA" id="ARBA00022692"/>
    </source>
</evidence>
<keyword evidence="2" id="KW-0812">Transmembrane</keyword>
<dbReference type="InParanoid" id="B3SEQ6"/>
<dbReference type="PANTHER" id="PTHR24060">
    <property type="entry name" value="METABOTROPIC GLUTAMATE RECEPTOR"/>
    <property type="match status" value="1"/>
</dbReference>
<evidence type="ECO:0000256" key="3">
    <source>
        <dbReference type="ARBA" id="ARBA00022989"/>
    </source>
</evidence>
<name>B3SEQ6_TRIAD</name>
<dbReference type="GO" id="GO:0016020">
    <property type="term" value="C:membrane"/>
    <property type="evidence" value="ECO:0007669"/>
    <property type="project" value="UniProtKB-SubCell"/>
</dbReference>
<evidence type="ECO:0000313" key="8">
    <source>
        <dbReference type="Proteomes" id="UP000009022"/>
    </source>
</evidence>
<organism evidence="7 8">
    <name type="scientific">Trichoplax adhaerens</name>
    <name type="common">Trichoplax reptans</name>
    <dbReference type="NCBI Taxonomy" id="10228"/>
    <lineage>
        <taxon>Eukaryota</taxon>
        <taxon>Metazoa</taxon>
        <taxon>Placozoa</taxon>
        <taxon>Uniplacotomia</taxon>
        <taxon>Trichoplacea</taxon>
        <taxon>Trichoplacidae</taxon>
        <taxon>Trichoplax</taxon>
    </lineage>
</organism>
<dbReference type="GeneID" id="6759940"/>
<accession>B3SEQ6</accession>
<dbReference type="PhylomeDB" id="B3SEQ6"/>
<dbReference type="EMBL" id="DS985591">
    <property type="protein sequence ID" value="EDV18788.1"/>
    <property type="molecule type" value="Genomic_DNA"/>
</dbReference>
<dbReference type="InterPro" id="IPR050726">
    <property type="entry name" value="mGluR"/>
</dbReference>
<feature type="domain" description="Receptor ligand binding region" evidence="6">
    <location>
        <begin position="34"/>
        <end position="144"/>
    </location>
</feature>
<dbReference type="Gene3D" id="3.40.50.2300">
    <property type="match status" value="1"/>
</dbReference>
<keyword evidence="4" id="KW-0472">Membrane</keyword>
<keyword evidence="5" id="KW-0325">Glycoprotein</keyword>
<evidence type="ECO:0000313" key="7">
    <source>
        <dbReference type="EMBL" id="EDV18788.1"/>
    </source>
</evidence>
<keyword evidence="3" id="KW-1133">Transmembrane helix</keyword>
<evidence type="ECO:0000256" key="4">
    <source>
        <dbReference type="ARBA" id="ARBA00023136"/>
    </source>
</evidence>
<evidence type="ECO:0000256" key="5">
    <source>
        <dbReference type="ARBA" id="ARBA00023180"/>
    </source>
</evidence>
<dbReference type="InterPro" id="IPR001828">
    <property type="entry name" value="ANF_lig-bd_rcpt"/>
</dbReference>
<evidence type="ECO:0000256" key="1">
    <source>
        <dbReference type="ARBA" id="ARBA00004370"/>
    </source>
</evidence>
<dbReference type="InterPro" id="IPR028082">
    <property type="entry name" value="Peripla_BP_I"/>
</dbReference>
<protein>
    <recommendedName>
        <fullName evidence="6">Receptor ligand binding region domain-containing protein</fullName>
    </recommendedName>
</protein>
<reference evidence="7 8" key="1">
    <citation type="journal article" date="2008" name="Nature">
        <title>The Trichoplax genome and the nature of placozoans.</title>
        <authorList>
            <person name="Srivastava M."/>
            <person name="Begovic E."/>
            <person name="Chapman J."/>
            <person name="Putnam N.H."/>
            <person name="Hellsten U."/>
            <person name="Kawashima T."/>
            <person name="Kuo A."/>
            <person name="Mitros T."/>
            <person name="Salamov A."/>
            <person name="Carpenter M.L."/>
            <person name="Signorovitch A.Y."/>
            <person name="Moreno M.A."/>
            <person name="Kamm K."/>
            <person name="Grimwood J."/>
            <person name="Schmutz J."/>
            <person name="Shapiro H."/>
            <person name="Grigoriev I.V."/>
            <person name="Buss L.W."/>
            <person name="Schierwater B."/>
            <person name="Dellaporta S.L."/>
            <person name="Rokhsar D.S."/>
        </authorList>
    </citation>
    <scope>NUCLEOTIDE SEQUENCE [LARGE SCALE GENOMIC DNA]</scope>
    <source>
        <strain evidence="7 8">Grell-BS-1999</strain>
    </source>
</reference>
<evidence type="ECO:0000259" key="6">
    <source>
        <dbReference type="Pfam" id="PF01094"/>
    </source>
</evidence>
<comment type="subcellular location">
    <subcellularLocation>
        <location evidence="1">Membrane</location>
    </subcellularLocation>
</comment>
<dbReference type="CTD" id="6759940"/>
<dbReference type="KEGG" id="tad:TRIADDRAFT_62740"/>
<dbReference type="Pfam" id="PF01094">
    <property type="entry name" value="ANF_receptor"/>
    <property type="match status" value="1"/>
</dbReference>
<dbReference type="RefSeq" id="XP_002118725.1">
    <property type="nucleotide sequence ID" value="XM_002118689.1"/>
</dbReference>